<comment type="similarity">
    <text evidence="4">Belongs to the class-I pyridoxal-phosphate-dependent aminotransferase family.</text>
</comment>
<dbReference type="GO" id="GO:0030170">
    <property type="term" value="F:pyridoxal phosphate binding"/>
    <property type="evidence" value="ECO:0007669"/>
    <property type="project" value="InterPro"/>
</dbReference>
<dbReference type="PANTHER" id="PTHR42832">
    <property type="entry name" value="AMINO ACID AMINOTRANSFERASE"/>
    <property type="match status" value="1"/>
</dbReference>
<dbReference type="InterPro" id="IPR004839">
    <property type="entry name" value="Aminotransferase_I/II_large"/>
</dbReference>
<dbReference type="CDD" id="cd00609">
    <property type="entry name" value="AAT_like"/>
    <property type="match status" value="1"/>
</dbReference>
<dbReference type="EC" id="2.6.1.-" evidence="4"/>
<sequence>MSQFPRIKRLPPYVFNTMTQLKSEARARGEDVIDFGMGNPDQPTPQHIVDKLVETAQRPDTHRYSMSKGIPRLRRAMASWYKRNYNVELDSEKQVLTTIGSKEGLAHLALAISGPGDTVIVPDPAYPIHTYGFIIAGANVKQIPLVDENQFLQDIEIAIEQTWPRPKALVINFPANPSTHCVEYDFFVKIVELAKRHHIWVIHDLAYADIVFDGYKAPSILQVPGAIDIAIETYSMSKSYNMPGWRVGFACGNEELVAALTRIKSYLDYGTFTPIQVAAIAALEGPDDCVHEIRSLYEKRRDVLCEGLCELGWFVEKPKATMFVWAKIPPFYRHMGSLEFSKYLLQEAHVAVSPGIGFGPQGDQYVRFGLIENRQRTRQALRNLKALFKKDGYAEAV</sequence>
<evidence type="ECO:0000313" key="7">
    <source>
        <dbReference type="Proteomes" id="UP000249458"/>
    </source>
</evidence>
<comment type="caution">
    <text evidence="6">The sequence shown here is derived from an EMBL/GenBank/DDBJ whole genome shotgun (WGS) entry which is preliminary data.</text>
</comment>
<dbReference type="EMBL" id="MVJN01000002">
    <property type="protein sequence ID" value="RAP37876.1"/>
    <property type="molecule type" value="Genomic_DNA"/>
</dbReference>
<dbReference type="InterPro" id="IPR050881">
    <property type="entry name" value="LL-DAP_aminotransferase"/>
</dbReference>
<evidence type="ECO:0000256" key="3">
    <source>
        <dbReference type="ARBA" id="ARBA00022679"/>
    </source>
</evidence>
<reference evidence="6 7" key="1">
    <citation type="submission" date="2017-02" db="EMBL/GenBank/DDBJ databases">
        <title>Legionella quilivanii strain from human: case report and whole genome sequencing analysis.</title>
        <authorList>
            <person name="Lalancette C."/>
            <person name="Leduc J.-M."/>
            <person name="Levesque S."/>
            <person name="Fournier E."/>
            <person name="Saoud J."/>
            <person name="Faucher S.P."/>
            <person name="Bernard K."/>
            <person name="Martineau C."/>
            <person name="Longtin J."/>
        </authorList>
    </citation>
    <scope>NUCLEOTIDE SEQUENCE [LARGE SCALE GENOMIC DNA]</scope>
    <source>
        <strain evidence="6 7">ID143958</strain>
    </source>
</reference>
<proteinExistence type="inferred from homology"/>
<name>A0A364LMJ6_9GAMM</name>
<evidence type="ECO:0000256" key="2">
    <source>
        <dbReference type="ARBA" id="ARBA00022576"/>
    </source>
</evidence>
<comment type="cofactor">
    <cofactor evidence="1 4">
        <name>pyridoxal 5'-phosphate</name>
        <dbReference type="ChEBI" id="CHEBI:597326"/>
    </cofactor>
</comment>
<dbReference type="PROSITE" id="PS00105">
    <property type="entry name" value="AA_TRANSFER_CLASS_1"/>
    <property type="match status" value="1"/>
</dbReference>
<dbReference type="SUPFAM" id="SSF53383">
    <property type="entry name" value="PLP-dependent transferases"/>
    <property type="match status" value="1"/>
</dbReference>
<dbReference type="AlphaFoldDB" id="A0A364LMJ6"/>
<dbReference type="InterPro" id="IPR015424">
    <property type="entry name" value="PyrdxlP-dep_Trfase"/>
</dbReference>
<evidence type="ECO:0000313" key="6">
    <source>
        <dbReference type="EMBL" id="RAP37876.1"/>
    </source>
</evidence>
<evidence type="ECO:0000256" key="1">
    <source>
        <dbReference type="ARBA" id="ARBA00001933"/>
    </source>
</evidence>
<accession>A0A364LMJ6</accession>
<dbReference type="Gene3D" id="3.90.1150.10">
    <property type="entry name" value="Aspartate Aminotransferase, domain 1"/>
    <property type="match status" value="1"/>
</dbReference>
<dbReference type="InterPro" id="IPR004838">
    <property type="entry name" value="NHTrfase_class1_PyrdxlP-BS"/>
</dbReference>
<protein>
    <recommendedName>
        <fullName evidence="4">Aminotransferase</fullName>
        <ecNumber evidence="4">2.6.1.-</ecNumber>
    </recommendedName>
</protein>
<keyword evidence="2 4" id="KW-0032">Aminotransferase</keyword>
<dbReference type="InterPro" id="IPR015422">
    <property type="entry name" value="PyrdxlP-dep_Trfase_small"/>
</dbReference>
<dbReference type="Proteomes" id="UP000249458">
    <property type="component" value="Unassembled WGS sequence"/>
</dbReference>
<dbReference type="PANTHER" id="PTHR42832:SF1">
    <property type="entry name" value="GLUTAMATE-PYRUVATE AMINOTRANSFERASE ALAC"/>
    <property type="match status" value="1"/>
</dbReference>
<dbReference type="RefSeq" id="WP_112218423.1">
    <property type="nucleotide sequence ID" value="NZ_MVJN01000002.1"/>
</dbReference>
<feature type="domain" description="Aminotransferase class I/classII large" evidence="5">
    <location>
        <begin position="31"/>
        <end position="367"/>
    </location>
</feature>
<evidence type="ECO:0000256" key="4">
    <source>
        <dbReference type="RuleBase" id="RU000481"/>
    </source>
</evidence>
<organism evidence="6 7">
    <name type="scientific">Legionella quinlivanii</name>
    <dbReference type="NCBI Taxonomy" id="45073"/>
    <lineage>
        <taxon>Bacteria</taxon>
        <taxon>Pseudomonadati</taxon>
        <taxon>Pseudomonadota</taxon>
        <taxon>Gammaproteobacteria</taxon>
        <taxon>Legionellales</taxon>
        <taxon>Legionellaceae</taxon>
        <taxon>Legionella</taxon>
    </lineage>
</organism>
<evidence type="ECO:0000259" key="5">
    <source>
        <dbReference type="Pfam" id="PF00155"/>
    </source>
</evidence>
<dbReference type="InterPro" id="IPR015421">
    <property type="entry name" value="PyrdxlP-dep_Trfase_major"/>
</dbReference>
<keyword evidence="3 4" id="KW-0808">Transferase</keyword>
<dbReference type="NCBIfam" id="NF006033">
    <property type="entry name" value="PRK08175.1"/>
    <property type="match status" value="1"/>
</dbReference>
<dbReference type="Gene3D" id="3.40.640.10">
    <property type="entry name" value="Type I PLP-dependent aspartate aminotransferase-like (Major domain)"/>
    <property type="match status" value="1"/>
</dbReference>
<dbReference type="Pfam" id="PF00155">
    <property type="entry name" value="Aminotran_1_2"/>
    <property type="match status" value="1"/>
</dbReference>
<gene>
    <name evidence="6" type="ORF">B1207_02490</name>
</gene>
<dbReference type="GO" id="GO:0008483">
    <property type="term" value="F:transaminase activity"/>
    <property type="evidence" value="ECO:0007669"/>
    <property type="project" value="UniProtKB-KW"/>
</dbReference>